<organism evidence="2">
    <name type="scientific">marine metagenome</name>
    <dbReference type="NCBI Taxonomy" id="408172"/>
    <lineage>
        <taxon>unclassified sequences</taxon>
        <taxon>metagenomes</taxon>
        <taxon>ecological metagenomes</taxon>
    </lineage>
</organism>
<reference evidence="2" key="1">
    <citation type="submission" date="2018-05" db="EMBL/GenBank/DDBJ databases">
        <authorList>
            <person name="Lanie J.A."/>
            <person name="Ng W.-L."/>
            <person name="Kazmierczak K.M."/>
            <person name="Andrzejewski T.M."/>
            <person name="Davidsen T.M."/>
            <person name="Wayne K.J."/>
            <person name="Tettelin H."/>
            <person name="Glass J.I."/>
            <person name="Rusch D."/>
            <person name="Podicherti R."/>
            <person name="Tsui H.-C.T."/>
            <person name="Winkler M.E."/>
        </authorList>
    </citation>
    <scope>NUCLEOTIDE SEQUENCE</scope>
</reference>
<evidence type="ECO:0000256" key="1">
    <source>
        <dbReference type="SAM" id="Phobius"/>
    </source>
</evidence>
<dbReference type="AlphaFoldDB" id="A0A383DS21"/>
<name>A0A383DS21_9ZZZZ</name>
<sequence>MFAEIKNIKSEKSDLRKFGITIGVILLVIAGFLFWKEKESFQIILAIGITLFIAGIVKPNILKP</sequence>
<protein>
    <submittedName>
        <fullName evidence="2">Uncharacterized protein</fullName>
    </submittedName>
</protein>
<dbReference type="EMBL" id="UINC01219542">
    <property type="protein sequence ID" value="SVE47050.1"/>
    <property type="molecule type" value="Genomic_DNA"/>
</dbReference>
<gene>
    <name evidence="2" type="ORF">METZ01_LOCUS499904</name>
</gene>
<proteinExistence type="predicted"/>
<keyword evidence="1" id="KW-1133">Transmembrane helix</keyword>
<keyword evidence="1" id="KW-0812">Transmembrane</keyword>
<keyword evidence="1" id="KW-0472">Membrane</keyword>
<feature type="non-terminal residue" evidence="2">
    <location>
        <position position="64"/>
    </location>
</feature>
<accession>A0A383DS21</accession>
<evidence type="ECO:0000313" key="2">
    <source>
        <dbReference type="EMBL" id="SVE47050.1"/>
    </source>
</evidence>
<feature type="transmembrane region" description="Helical" evidence="1">
    <location>
        <begin position="18"/>
        <end position="35"/>
    </location>
</feature>
<feature type="transmembrane region" description="Helical" evidence="1">
    <location>
        <begin position="41"/>
        <end position="61"/>
    </location>
</feature>